<dbReference type="KEGG" id="opf:CBP31_05355"/>
<dbReference type="PROSITE" id="PS01315">
    <property type="entry name" value="CDS"/>
    <property type="match status" value="1"/>
</dbReference>
<keyword evidence="4 7" id="KW-0812">Transmembrane</keyword>
<keyword evidence="7 9" id="KW-0548">Nucleotidyltransferase</keyword>
<feature type="transmembrane region" description="Helical" evidence="8">
    <location>
        <begin position="110"/>
        <end position="131"/>
    </location>
</feature>
<keyword evidence="10" id="KW-1185">Reference proteome</keyword>
<keyword evidence="6 8" id="KW-0472">Membrane</keyword>
<evidence type="ECO:0000313" key="9">
    <source>
        <dbReference type="EMBL" id="ART82123.1"/>
    </source>
</evidence>
<dbReference type="EMBL" id="CP021377">
    <property type="protein sequence ID" value="ART82123.1"/>
    <property type="molecule type" value="Genomic_DNA"/>
</dbReference>
<comment type="catalytic activity">
    <reaction evidence="7">
        <text>a 1,2-diacyl-sn-glycero-3-phosphate + CTP + H(+) = a CDP-1,2-diacyl-sn-glycerol + diphosphate</text>
        <dbReference type="Rhea" id="RHEA:16229"/>
        <dbReference type="ChEBI" id="CHEBI:15378"/>
        <dbReference type="ChEBI" id="CHEBI:33019"/>
        <dbReference type="ChEBI" id="CHEBI:37563"/>
        <dbReference type="ChEBI" id="CHEBI:58332"/>
        <dbReference type="ChEBI" id="CHEBI:58608"/>
        <dbReference type="EC" id="2.7.7.41"/>
    </reaction>
</comment>
<dbReference type="GO" id="GO:0009273">
    <property type="term" value="P:peptidoglycan-based cell wall biogenesis"/>
    <property type="evidence" value="ECO:0007669"/>
    <property type="project" value="TreeGrafter"/>
</dbReference>
<dbReference type="Proteomes" id="UP000243937">
    <property type="component" value="Chromosome"/>
</dbReference>
<dbReference type="GO" id="GO:0005886">
    <property type="term" value="C:plasma membrane"/>
    <property type="evidence" value="ECO:0007669"/>
    <property type="project" value="TreeGrafter"/>
</dbReference>
<evidence type="ECO:0000256" key="8">
    <source>
        <dbReference type="SAM" id="Phobius"/>
    </source>
</evidence>
<gene>
    <name evidence="9" type="ORF">CBP31_05355</name>
</gene>
<feature type="transmembrane region" description="Helical" evidence="8">
    <location>
        <begin position="174"/>
        <end position="195"/>
    </location>
</feature>
<dbReference type="EC" id="2.7.7.41" evidence="7"/>
<evidence type="ECO:0000313" key="10">
    <source>
        <dbReference type="Proteomes" id="UP000243937"/>
    </source>
</evidence>
<dbReference type="RefSeq" id="WP_227875157.1">
    <property type="nucleotide sequence ID" value="NZ_CP021377.1"/>
</dbReference>
<dbReference type="Pfam" id="PF01148">
    <property type="entry name" value="CTP_transf_1"/>
    <property type="match status" value="1"/>
</dbReference>
<evidence type="ECO:0000256" key="7">
    <source>
        <dbReference type="RuleBase" id="RU003938"/>
    </source>
</evidence>
<dbReference type="InterPro" id="IPR000374">
    <property type="entry name" value="PC_trans"/>
</dbReference>
<proteinExistence type="inferred from homology"/>
<evidence type="ECO:0000256" key="1">
    <source>
        <dbReference type="ARBA" id="ARBA00004141"/>
    </source>
</evidence>
<dbReference type="GO" id="GO:0004605">
    <property type="term" value="F:phosphatidate cytidylyltransferase activity"/>
    <property type="evidence" value="ECO:0007669"/>
    <property type="project" value="UniProtKB-EC"/>
</dbReference>
<feature type="transmembrane region" description="Helical" evidence="8">
    <location>
        <begin position="143"/>
        <end position="162"/>
    </location>
</feature>
<feature type="transmembrane region" description="Helical" evidence="8">
    <location>
        <begin position="243"/>
        <end position="261"/>
    </location>
</feature>
<reference evidence="9 10" key="1">
    <citation type="journal article" date="2014" name="Int. J. Syst. Evol. Microbiol.">
        <title>Oceanisphaera profunda sp. nov., a marine bacterium isolated from deep-sea sediment, and emended description of the genus Oceanisphaera.</title>
        <authorList>
            <person name="Xu Z."/>
            <person name="Zhang X.Y."/>
            <person name="Su H.N."/>
            <person name="Yu Z.C."/>
            <person name="Liu C."/>
            <person name="Li H."/>
            <person name="Chen X.L."/>
            <person name="Song X.Y."/>
            <person name="Xie B.B."/>
            <person name="Qin Q.L."/>
            <person name="Zhou B.C."/>
            <person name="Shi M."/>
            <person name="Huang Y."/>
            <person name="Zhang Y.Z."/>
        </authorList>
    </citation>
    <scope>NUCLEOTIDE SEQUENCE [LARGE SCALE GENOMIC DNA]</scope>
    <source>
        <strain evidence="9 10">SM1222</strain>
    </source>
</reference>
<feature type="transmembrane region" description="Helical" evidence="8">
    <location>
        <begin position="216"/>
        <end position="237"/>
    </location>
</feature>
<dbReference type="AlphaFoldDB" id="A0A1Y0D3M2"/>
<comment type="similarity">
    <text evidence="2 7">Belongs to the CDS family.</text>
</comment>
<evidence type="ECO:0000256" key="5">
    <source>
        <dbReference type="ARBA" id="ARBA00022989"/>
    </source>
</evidence>
<name>A0A1Y0D3M2_9GAMM</name>
<evidence type="ECO:0000256" key="3">
    <source>
        <dbReference type="ARBA" id="ARBA00022679"/>
    </source>
</evidence>
<protein>
    <recommendedName>
        <fullName evidence="7">Phosphatidate cytidylyltransferase</fullName>
        <ecNumber evidence="7">2.7.7.41</ecNumber>
    </recommendedName>
</protein>
<dbReference type="GO" id="GO:0016024">
    <property type="term" value="P:CDP-diacylglycerol biosynthetic process"/>
    <property type="evidence" value="ECO:0007669"/>
    <property type="project" value="UniProtKB-UniPathway"/>
</dbReference>
<feature type="transmembrane region" description="Helical" evidence="8">
    <location>
        <begin position="44"/>
        <end position="74"/>
    </location>
</feature>
<sequence>MQHSTYMALFLLVALAIATGIALFKQYKYPERDYEELLLRTRSWWWIIGLVLAALYMGQLATTIFFAFISFLALKEFYSIAPLRAVDRRLVFWAYLAIPVQYYFAYIQWYGMFIIFIPVYMFLFLPMRATLIGETKGYIKANATIQWSLMLAVFTLSHIAYLVNLERFHEQSGFIGLVLFLLFITQSNDVSQYVFGKQFGKHKIIPKVSPNKTWEGFIGGVVTTTLLATVLAPWLTILSWQQGLVAGFLIACVGFIGDVVLSSIKRDIGIKDTGSLIPGHGGLLDRMDSLMYSTPIFFHYFYYITKDFIA</sequence>
<evidence type="ECO:0000256" key="6">
    <source>
        <dbReference type="ARBA" id="ARBA00023136"/>
    </source>
</evidence>
<keyword evidence="5 8" id="KW-1133">Transmembrane helix</keyword>
<dbReference type="PANTHER" id="PTHR43535">
    <property type="entry name" value="PHOSPHATIDATE CYTIDYLYLTRANSFERASE"/>
    <property type="match status" value="1"/>
</dbReference>
<keyword evidence="3 7" id="KW-0808">Transferase</keyword>
<accession>A0A1Y0D3M2</accession>
<comment type="subcellular location">
    <subcellularLocation>
        <location evidence="1">Membrane</location>
        <topology evidence="1">Multi-pass membrane protein</topology>
    </subcellularLocation>
</comment>
<evidence type="ECO:0000256" key="2">
    <source>
        <dbReference type="ARBA" id="ARBA00010185"/>
    </source>
</evidence>
<comment type="pathway">
    <text evidence="7">Phospholipid metabolism; CDP-diacylglycerol biosynthesis; CDP-diacylglycerol from sn-glycerol 3-phosphate: step 3/3.</text>
</comment>
<dbReference type="PANTHER" id="PTHR43535:SF1">
    <property type="entry name" value="PHOSPHATIDATE CYTIDYLYLTRANSFERASE"/>
    <property type="match status" value="1"/>
</dbReference>
<dbReference type="UniPathway" id="UPA00557">
    <property type="reaction ID" value="UER00614"/>
</dbReference>
<evidence type="ECO:0000256" key="4">
    <source>
        <dbReference type="ARBA" id="ARBA00022692"/>
    </source>
</evidence>
<organism evidence="9 10">
    <name type="scientific">Oceanisphaera profunda</name>
    <dbReference type="NCBI Taxonomy" id="1416627"/>
    <lineage>
        <taxon>Bacteria</taxon>
        <taxon>Pseudomonadati</taxon>
        <taxon>Pseudomonadota</taxon>
        <taxon>Gammaproteobacteria</taxon>
        <taxon>Aeromonadales</taxon>
        <taxon>Aeromonadaceae</taxon>
        <taxon>Oceanisphaera</taxon>
    </lineage>
</organism>